<proteinExistence type="predicted"/>
<accession>A0A426XQD1</accession>
<protein>
    <submittedName>
        <fullName evidence="2">Uncharacterized protein</fullName>
    </submittedName>
</protein>
<comment type="caution">
    <text evidence="2">The sequence shown here is derived from an EMBL/GenBank/DDBJ whole genome shotgun (WGS) entry which is preliminary data.</text>
</comment>
<feature type="compositionally biased region" description="Gly residues" evidence="1">
    <location>
        <begin position="20"/>
        <end position="32"/>
    </location>
</feature>
<evidence type="ECO:0000313" key="3">
    <source>
        <dbReference type="Proteomes" id="UP000287651"/>
    </source>
</evidence>
<dbReference type="EMBL" id="AMZH03018351">
    <property type="protein sequence ID" value="RRT41716.1"/>
    <property type="molecule type" value="Genomic_DNA"/>
</dbReference>
<evidence type="ECO:0000256" key="1">
    <source>
        <dbReference type="SAM" id="MobiDB-lite"/>
    </source>
</evidence>
<organism evidence="2 3">
    <name type="scientific">Ensete ventricosum</name>
    <name type="common">Abyssinian banana</name>
    <name type="synonym">Musa ensete</name>
    <dbReference type="NCBI Taxonomy" id="4639"/>
    <lineage>
        <taxon>Eukaryota</taxon>
        <taxon>Viridiplantae</taxon>
        <taxon>Streptophyta</taxon>
        <taxon>Embryophyta</taxon>
        <taxon>Tracheophyta</taxon>
        <taxon>Spermatophyta</taxon>
        <taxon>Magnoliopsida</taxon>
        <taxon>Liliopsida</taxon>
        <taxon>Zingiberales</taxon>
        <taxon>Musaceae</taxon>
        <taxon>Ensete</taxon>
    </lineage>
</organism>
<dbReference type="AlphaFoldDB" id="A0A426XQD1"/>
<gene>
    <name evidence="2" type="ORF">B296_00053989</name>
</gene>
<name>A0A426XQD1_ENSVE</name>
<evidence type="ECO:0000313" key="2">
    <source>
        <dbReference type="EMBL" id="RRT41716.1"/>
    </source>
</evidence>
<reference evidence="2 3" key="1">
    <citation type="journal article" date="2014" name="Agronomy (Basel)">
        <title>A Draft Genome Sequence for Ensete ventricosum, the Drought-Tolerant Tree Against Hunger.</title>
        <authorList>
            <person name="Harrison J."/>
            <person name="Moore K.A."/>
            <person name="Paszkiewicz K."/>
            <person name="Jones T."/>
            <person name="Grant M."/>
            <person name="Ambacheew D."/>
            <person name="Muzemil S."/>
            <person name="Studholme D.J."/>
        </authorList>
    </citation>
    <scope>NUCLEOTIDE SEQUENCE [LARGE SCALE GENOMIC DNA]</scope>
</reference>
<sequence length="78" mass="8385">MVTREAGGGEEELKRQGAEGIAGVGRGEGGTYGCTVSRDTRCMTSDRTVARRPWKSQRQATPLLLLPPGRLRAEGGRE</sequence>
<feature type="region of interest" description="Disordered" evidence="1">
    <location>
        <begin position="1"/>
        <end position="32"/>
    </location>
</feature>
<dbReference type="Proteomes" id="UP000287651">
    <property type="component" value="Unassembled WGS sequence"/>
</dbReference>